<dbReference type="Gene3D" id="3.40.1010.10">
    <property type="entry name" value="Cobalt-precorrin-4 Transmethylase, Domain 1"/>
    <property type="match status" value="1"/>
</dbReference>
<dbReference type="EC" id="2.1.1.107" evidence="1"/>
<keyword evidence="4" id="KW-0949">S-adenosyl-L-methionine</keyword>
<gene>
    <name evidence="8" type="ORF">J2S10_004358</name>
</gene>
<organism evidence="8 9">
    <name type="scientific">Neobacillus ginsengisoli</name>
    <dbReference type="NCBI Taxonomy" id="904295"/>
    <lineage>
        <taxon>Bacteria</taxon>
        <taxon>Bacillati</taxon>
        <taxon>Bacillota</taxon>
        <taxon>Bacilli</taxon>
        <taxon>Bacillales</taxon>
        <taxon>Bacillaceae</taxon>
        <taxon>Neobacillus</taxon>
    </lineage>
</organism>
<dbReference type="PANTHER" id="PTHR45790:SF3">
    <property type="entry name" value="S-ADENOSYL-L-METHIONINE-DEPENDENT UROPORPHYRINOGEN III METHYLTRANSFERASE, CHLOROPLASTIC"/>
    <property type="match status" value="1"/>
</dbReference>
<feature type="domain" description="Tetrapyrrole methylase" evidence="7">
    <location>
        <begin position="5"/>
        <end position="214"/>
    </location>
</feature>
<name>A0ABT9Y001_9BACI</name>
<dbReference type="Proteomes" id="UP001224122">
    <property type="component" value="Unassembled WGS sequence"/>
</dbReference>
<comment type="similarity">
    <text evidence="6">Belongs to the precorrin methyltransferase family.</text>
</comment>
<dbReference type="InterPro" id="IPR035996">
    <property type="entry name" value="4pyrrol_Methylase_sf"/>
</dbReference>
<keyword evidence="2 6" id="KW-0489">Methyltransferase</keyword>
<keyword evidence="3 6" id="KW-0808">Transferase</keyword>
<dbReference type="CDD" id="cd11642">
    <property type="entry name" value="SUMT"/>
    <property type="match status" value="1"/>
</dbReference>
<dbReference type="Pfam" id="PF00590">
    <property type="entry name" value="TP_methylase"/>
    <property type="match status" value="1"/>
</dbReference>
<keyword evidence="9" id="KW-1185">Reference proteome</keyword>
<dbReference type="InterPro" id="IPR003043">
    <property type="entry name" value="Uropor_MeTrfase_CS"/>
</dbReference>
<evidence type="ECO:0000259" key="7">
    <source>
        <dbReference type="Pfam" id="PF00590"/>
    </source>
</evidence>
<evidence type="ECO:0000313" key="9">
    <source>
        <dbReference type="Proteomes" id="UP001224122"/>
    </source>
</evidence>
<accession>A0ABT9Y001</accession>
<evidence type="ECO:0000256" key="2">
    <source>
        <dbReference type="ARBA" id="ARBA00022603"/>
    </source>
</evidence>
<dbReference type="GO" id="GO:0032259">
    <property type="term" value="P:methylation"/>
    <property type="evidence" value="ECO:0007669"/>
    <property type="project" value="UniProtKB-KW"/>
</dbReference>
<sequence length="259" mass="28061">MTKGRVYLVGAGPGDPKLITIYGMECIQKADVILYDRLVNDALLEHAKDGAELIFCGKLPGKHQIIQEQIHELLIEKAAKGKTVTRLKGGDPCIFGRVGEEAEVLAEHGIPYEIVPGITSGIAAPAYAGIPVTHRDYASSFAIVTGHGRAEKEEDHLNWSALAQGIDTIAFYMGIGNLNYICTKLIEHGKNPNTKAAIIQWGTTERQKTVTGNLLTIEERAANAGITHPAIVLVGDVVGVREKISWFQEGEKEVSIGRE</sequence>
<dbReference type="InterPro" id="IPR006366">
    <property type="entry name" value="CobA/CysG_C"/>
</dbReference>
<dbReference type="InterPro" id="IPR050161">
    <property type="entry name" value="Siro_Cobalamin_biosynth"/>
</dbReference>
<evidence type="ECO:0000256" key="4">
    <source>
        <dbReference type="ARBA" id="ARBA00022691"/>
    </source>
</evidence>
<evidence type="ECO:0000256" key="5">
    <source>
        <dbReference type="ARBA" id="ARBA00023244"/>
    </source>
</evidence>
<dbReference type="NCBIfam" id="TIGR01469">
    <property type="entry name" value="cobA_cysG_Cterm"/>
    <property type="match status" value="1"/>
</dbReference>
<keyword evidence="5" id="KW-0627">Porphyrin biosynthesis</keyword>
<protein>
    <recommendedName>
        <fullName evidence="1">uroporphyrinogen-III C-methyltransferase</fullName>
        <ecNumber evidence="1">2.1.1.107</ecNumber>
    </recommendedName>
</protein>
<dbReference type="PANTHER" id="PTHR45790">
    <property type="entry name" value="SIROHEME SYNTHASE-RELATED"/>
    <property type="match status" value="1"/>
</dbReference>
<dbReference type="RefSeq" id="WP_307412196.1">
    <property type="nucleotide sequence ID" value="NZ_JAUSTW010000008.1"/>
</dbReference>
<proteinExistence type="inferred from homology"/>
<dbReference type="SUPFAM" id="SSF53790">
    <property type="entry name" value="Tetrapyrrole methylase"/>
    <property type="match status" value="1"/>
</dbReference>
<evidence type="ECO:0000313" key="8">
    <source>
        <dbReference type="EMBL" id="MDQ0201152.1"/>
    </source>
</evidence>
<dbReference type="GO" id="GO:0004851">
    <property type="term" value="F:uroporphyrin-III C-methyltransferase activity"/>
    <property type="evidence" value="ECO:0007669"/>
    <property type="project" value="UniProtKB-EC"/>
</dbReference>
<evidence type="ECO:0000256" key="3">
    <source>
        <dbReference type="ARBA" id="ARBA00022679"/>
    </source>
</evidence>
<dbReference type="PROSITE" id="PS00840">
    <property type="entry name" value="SUMT_2"/>
    <property type="match status" value="1"/>
</dbReference>
<dbReference type="InterPro" id="IPR014776">
    <property type="entry name" value="4pyrrole_Mease_sub2"/>
</dbReference>
<evidence type="ECO:0000256" key="6">
    <source>
        <dbReference type="RuleBase" id="RU003960"/>
    </source>
</evidence>
<dbReference type="Gene3D" id="3.30.950.10">
    <property type="entry name" value="Methyltransferase, Cobalt-precorrin-4 Transmethylase, Domain 2"/>
    <property type="match status" value="1"/>
</dbReference>
<dbReference type="EMBL" id="JAUSTW010000008">
    <property type="protein sequence ID" value="MDQ0201152.1"/>
    <property type="molecule type" value="Genomic_DNA"/>
</dbReference>
<dbReference type="InterPro" id="IPR014777">
    <property type="entry name" value="4pyrrole_Mease_sub1"/>
</dbReference>
<dbReference type="NCBIfam" id="NF004790">
    <property type="entry name" value="PRK06136.1"/>
    <property type="match status" value="1"/>
</dbReference>
<reference evidence="8 9" key="1">
    <citation type="submission" date="2023-07" db="EMBL/GenBank/DDBJ databases">
        <title>Genomic Encyclopedia of Type Strains, Phase IV (KMG-IV): sequencing the most valuable type-strain genomes for metagenomic binning, comparative biology and taxonomic classification.</title>
        <authorList>
            <person name="Goeker M."/>
        </authorList>
    </citation>
    <scope>NUCLEOTIDE SEQUENCE [LARGE SCALE GENOMIC DNA]</scope>
    <source>
        <strain evidence="8 9">DSM 27594</strain>
    </source>
</reference>
<evidence type="ECO:0000256" key="1">
    <source>
        <dbReference type="ARBA" id="ARBA00012162"/>
    </source>
</evidence>
<dbReference type="InterPro" id="IPR000878">
    <property type="entry name" value="4pyrrol_Mease"/>
</dbReference>
<comment type="caution">
    <text evidence="8">The sequence shown here is derived from an EMBL/GenBank/DDBJ whole genome shotgun (WGS) entry which is preliminary data.</text>
</comment>